<organism evidence="3 4">
    <name type="scientific">Chrysodeixis includens</name>
    <name type="common">Soybean looper</name>
    <name type="synonym">Pseudoplusia includens</name>
    <dbReference type="NCBI Taxonomy" id="689277"/>
    <lineage>
        <taxon>Eukaryota</taxon>
        <taxon>Metazoa</taxon>
        <taxon>Ecdysozoa</taxon>
        <taxon>Arthropoda</taxon>
        <taxon>Hexapoda</taxon>
        <taxon>Insecta</taxon>
        <taxon>Pterygota</taxon>
        <taxon>Neoptera</taxon>
        <taxon>Endopterygota</taxon>
        <taxon>Lepidoptera</taxon>
        <taxon>Glossata</taxon>
        <taxon>Ditrysia</taxon>
        <taxon>Noctuoidea</taxon>
        <taxon>Noctuidae</taxon>
        <taxon>Plusiinae</taxon>
        <taxon>Chrysodeixis</taxon>
    </lineage>
</organism>
<proteinExistence type="predicted"/>
<accession>A0A9N8L0S7</accession>
<keyword evidence="4" id="KW-1185">Reference proteome</keyword>
<feature type="compositionally biased region" description="Polar residues" evidence="1">
    <location>
        <begin position="64"/>
        <end position="74"/>
    </location>
</feature>
<feature type="region of interest" description="Disordered" evidence="1">
    <location>
        <begin position="42"/>
        <end position="144"/>
    </location>
</feature>
<evidence type="ECO:0000256" key="2">
    <source>
        <dbReference type="SAM" id="Phobius"/>
    </source>
</evidence>
<evidence type="ECO:0000256" key="1">
    <source>
        <dbReference type="SAM" id="MobiDB-lite"/>
    </source>
</evidence>
<dbReference type="Proteomes" id="UP001154114">
    <property type="component" value="Chromosome 28"/>
</dbReference>
<dbReference type="EMBL" id="LR824031">
    <property type="protein sequence ID" value="CAD0206532.1"/>
    <property type="molecule type" value="Genomic_DNA"/>
</dbReference>
<gene>
    <name evidence="3" type="ORF">CINC_LOCUS8824</name>
</gene>
<keyword evidence="2" id="KW-1133">Transmembrane helix</keyword>
<name>A0A9N8L0S7_CHRIL</name>
<evidence type="ECO:0000313" key="3">
    <source>
        <dbReference type="EMBL" id="CAD0206532.1"/>
    </source>
</evidence>
<dbReference type="OrthoDB" id="8062037at2759"/>
<feature type="compositionally biased region" description="Polar residues" evidence="1">
    <location>
        <begin position="43"/>
        <end position="52"/>
    </location>
</feature>
<evidence type="ECO:0000313" key="4">
    <source>
        <dbReference type="Proteomes" id="UP001154114"/>
    </source>
</evidence>
<reference evidence="3" key="1">
    <citation type="submission" date="2021-12" db="EMBL/GenBank/DDBJ databases">
        <authorList>
            <person name="King R."/>
        </authorList>
    </citation>
    <scope>NUCLEOTIDE SEQUENCE</scope>
</reference>
<sequence>MSVREEDRKKSGCPSRGVAIAATALGVGLGAAFYYLFNKRQETPNSEGSSSHWNDEPPPFLSYSDDSYTTISENETTDTSMNSQSESSSDTSRTNSDFTTDDYSTSDSEMVDSDEFSTSRSTIDMDELSPDNTSADISQDGDWDVTRSSAGLPTLDESIRSSVMVVFENVRNVFSPRVEKRNYLANMDPTKPTGLSNIGPNV</sequence>
<keyword evidence="2" id="KW-0812">Transmembrane</keyword>
<keyword evidence="2" id="KW-0472">Membrane</keyword>
<feature type="transmembrane region" description="Helical" evidence="2">
    <location>
        <begin position="18"/>
        <end position="37"/>
    </location>
</feature>
<feature type="compositionally biased region" description="Low complexity" evidence="1">
    <location>
        <begin position="77"/>
        <end position="108"/>
    </location>
</feature>
<protein>
    <submittedName>
        <fullName evidence="3">Uncharacterized protein</fullName>
    </submittedName>
</protein>
<dbReference type="AlphaFoldDB" id="A0A9N8L0S7"/>